<keyword evidence="7" id="KW-0511">Multifunctional enzyme</keyword>
<dbReference type="SMART" id="SM00825">
    <property type="entry name" value="PKS_KS"/>
    <property type="match status" value="1"/>
</dbReference>
<dbReference type="SMART" id="SM00829">
    <property type="entry name" value="PKS_ER"/>
    <property type="match status" value="1"/>
</dbReference>
<dbReference type="InterPro" id="IPR029063">
    <property type="entry name" value="SAM-dependent_MTases_sf"/>
</dbReference>
<dbReference type="CDD" id="cd00833">
    <property type="entry name" value="PKS"/>
    <property type="match status" value="1"/>
</dbReference>
<dbReference type="SUPFAM" id="SSF55048">
    <property type="entry name" value="Probable ACP-binding domain of malonyl-CoA ACP transacylase"/>
    <property type="match status" value="1"/>
</dbReference>
<dbReference type="Gene3D" id="3.30.70.3290">
    <property type="match status" value="2"/>
</dbReference>
<evidence type="ECO:0000256" key="2">
    <source>
        <dbReference type="ARBA" id="ARBA00022450"/>
    </source>
</evidence>
<dbReference type="InterPro" id="IPR016036">
    <property type="entry name" value="Malonyl_transacylase_ACP-bd"/>
</dbReference>
<evidence type="ECO:0000256" key="6">
    <source>
        <dbReference type="ARBA" id="ARBA00023194"/>
    </source>
</evidence>
<dbReference type="InterPro" id="IPR032821">
    <property type="entry name" value="PKS_assoc"/>
</dbReference>
<dbReference type="InterPro" id="IPR020807">
    <property type="entry name" value="PKS_DH"/>
</dbReference>
<dbReference type="GO" id="GO:0006633">
    <property type="term" value="P:fatty acid biosynthetic process"/>
    <property type="evidence" value="ECO:0007669"/>
    <property type="project" value="InterPro"/>
</dbReference>
<dbReference type="InterPro" id="IPR016039">
    <property type="entry name" value="Thiolase-like"/>
</dbReference>
<dbReference type="Gene3D" id="3.40.47.10">
    <property type="match status" value="1"/>
</dbReference>
<dbReference type="InterPro" id="IPR014043">
    <property type="entry name" value="Acyl_transferase_dom"/>
</dbReference>
<keyword evidence="2" id="KW-0596">Phosphopantetheine</keyword>
<dbReference type="InterPro" id="IPR049900">
    <property type="entry name" value="PKS_mFAS_DH"/>
</dbReference>
<dbReference type="Pfam" id="PF08240">
    <property type="entry name" value="ADH_N"/>
    <property type="match status" value="1"/>
</dbReference>
<dbReference type="PANTHER" id="PTHR43775:SF37">
    <property type="entry name" value="SI:DKEY-61P9.11"/>
    <property type="match status" value="1"/>
</dbReference>
<evidence type="ECO:0000256" key="10">
    <source>
        <dbReference type="SAM" id="MobiDB-lite"/>
    </source>
</evidence>
<organism evidence="14 15">
    <name type="scientific">Streptomyces malaysiensis</name>
    <dbReference type="NCBI Taxonomy" id="92644"/>
    <lineage>
        <taxon>Bacteria</taxon>
        <taxon>Bacillati</taxon>
        <taxon>Actinomycetota</taxon>
        <taxon>Actinomycetes</taxon>
        <taxon>Kitasatosporales</taxon>
        <taxon>Streptomycetaceae</taxon>
        <taxon>Streptomyces</taxon>
        <taxon>Streptomyces violaceusniger group</taxon>
    </lineage>
</organism>
<evidence type="ECO:0000259" key="11">
    <source>
        <dbReference type="PROSITE" id="PS50075"/>
    </source>
</evidence>
<dbReference type="InterPro" id="IPR036291">
    <property type="entry name" value="NAD(P)-bd_dom_sf"/>
</dbReference>
<keyword evidence="8" id="KW-0012">Acyltransferase</keyword>
<dbReference type="InterPro" id="IPR013968">
    <property type="entry name" value="PKS_KR"/>
</dbReference>
<dbReference type="Pfam" id="PF08242">
    <property type="entry name" value="Methyltransf_12"/>
    <property type="match status" value="1"/>
</dbReference>
<dbReference type="GO" id="GO:0031177">
    <property type="term" value="F:phosphopantetheine binding"/>
    <property type="evidence" value="ECO:0007669"/>
    <property type="project" value="InterPro"/>
</dbReference>
<keyword evidence="4" id="KW-0808">Transferase</keyword>
<accession>A0A7X5XCQ5</accession>
<dbReference type="GO" id="GO:0016491">
    <property type="term" value="F:oxidoreductase activity"/>
    <property type="evidence" value="ECO:0007669"/>
    <property type="project" value="InterPro"/>
</dbReference>
<evidence type="ECO:0000259" key="13">
    <source>
        <dbReference type="PROSITE" id="PS52019"/>
    </source>
</evidence>
<evidence type="ECO:0000256" key="8">
    <source>
        <dbReference type="ARBA" id="ARBA00023315"/>
    </source>
</evidence>
<feature type="domain" description="PKS/mFAS DH" evidence="13">
    <location>
        <begin position="1059"/>
        <end position="1362"/>
    </location>
</feature>
<dbReference type="SUPFAM" id="SSF51735">
    <property type="entry name" value="NAD(P)-binding Rossmann-fold domains"/>
    <property type="match status" value="3"/>
</dbReference>
<dbReference type="Pfam" id="PF00107">
    <property type="entry name" value="ADH_zinc_N"/>
    <property type="match status" value="1"/>
</dbReference>
<dbReference type="SUPFAM" id="SSF53335">
    <property type="entry name" value="S-adenosyl-L-methionine-dependent methyltransferases"/>
    <property type="match status" value="1"/>
</dbReference>
<dbReference type="SMART" id="SM00827">
    <property type="entry name" value="PKS_AT"/>
    <property type="match status" value="1"/>
</dbReference>
<dbReference type="SUPFAM" id="SSF53901">
    <property type="entry name" value="Thiolase-like"/>
    <property type="match status" value="1"/>
</dbReference>
<evidence type="ECO:0000256" key="7">
    <source>
        <dbReference type="ARBA" id="ARBA00023268"/>
    </source>
</evidence>
<dbReference type="InterPro" id="IPR057326">
    <property type="entry name" value="KR_dom"/>
</dbReference>
<dbReference type="InterPro" id="IPR016035">
    <property type="entry name" value="Acyl_Trfase/lysoPLipase"/>
</dbReference>
<evidence type="ECO:0000256" key="5">
    <source>
        <dbReference type="ARBA" id="ARBA00022857"/>
    </source>
</evidence>
<dbReference type="Gene3D" id="1.10.1200.10">
    <property type="entry name" value="ACP-like"/>
    <property type="match status" value="1"/>
</dbReference>
<dbReference type="InterPro" id="IPR006162">
    <property type="entry name" value="Ppantetheine_attach_site"/>
</dbReference>
<dbReference type="InterPro" id="IPR042104">
    <property type="entry name" value="PKS_dehydratase_sf"/>
</dbReference>
<dbReference type="InterPro" id="IPR020841">
    <property type="entry name" value="PKS_Beta-ketoAc_synthase_dom"/>
</dbReference>
<dbReference type="Gene3D" id="3.40.50.720">
    <property type="entry name" value="NAD(P)-binding Rossmann-like Domain"/>
    <property type="match status" value="2"/>
</dbReference>
<protein>
    <submittedName>
        <fullName evidence="14">Beta-ketoacyl synthase</fullName>
    </submittedName>
</protein>
<dbReference type="InterPro" id="IPR013217">
    <property type="entry name" value="Methyltransf_12"/>
</dbReference>
<evidence type="ECO:0000256" key="4">
    <source>
        <dbReference type="ARBA" id="ARBA00022679"/>
    </source>
</evidence>
<dbReference type="GO" id="GO:0017000">
    <property type="term" value="P:antibiotic biosynthetic process"/>
    <property type="evidence" value="ECO:0007669"/>
    <property type="project" value="UniProtKB-KW"/>
</dbReference>
<dbReference type="PROSITE" id="PS50075">
    <property type="entry name" value="CARRIER"/>
    <property type="match status" value="1"/>
</dbReference>
<dbReference type="Pfam" id="PF16197">
    <property type="entry name" value="KAsynt_C_assoc"/>
    <property type="match status" value="1"/>
</dbReference>
<dbReference type="PROSITE" id="PS00012">
    <property type="entry name" value="PHOSPHOPANTETHEINE"/>
    <property type="match status" value="1"/>
</dbReference>
<feature type="region of interest" description="N-terminal hotdog fold" evidence="9">
    <location>
        <begin position="1059"/>
        <end position="1178"/>
    </location>
</feature>
<evidence type="ECO:0000259" key="12">
    <source>
        <dbReference type="PROSITE" id="PS52004"/>
    </source>
</evidence>
<feature type="compositionally biased region" description="Low complexity" evidence="10">
    <location>
        <begin position="595"/>
        <end position="629"/>
    </location>
</feature>
<proteinExistence type="predicted"/>
<dbReference type="Pfam" id="PF21089">
    <property type="entry name" value="PKS_DH_N"/>
    <property type="match status" value="1"/>
</dbReference>
<dbReference type="InterPro" id="IPR020806">
    <property type="entry name" value="PKS_PP-bd"/>
</dbReference>
<feature type="active site" description="Proton acceptor; for dehydratase activity" evidence="9">
    <location>
        <position position="1088"/>
    </location>
</feature>
<dbReference type="InterPro" id="IPR050091">
    <property type="entry name" value="PKS_NRPS_Biosynth_Enz"/>
</dbReference>
<dbReference type="InterPro" id="IPR009081">
    <property type="entry name" value="PP-bd_ACP"/>
</dbReference>
<dbReference type="PROSITE" id="PS00606">
    <property type="entry name" value="KS3_1"/>
    <property type="match status" value="1"/>
</dbReference>
<dbReference type="InterPro" id="IPR013154">
    <property type="entry name" value="ADH-like_N"/>
</dbReference>
<dbReference type="InterPro" id="IPR002364">
    <property type="entry name" value="Quin_OxRdtase/zeta-crystal_CS"/>
</dbReference>
<dbReference type="InterPro" id="IPR011032">
    <property type="entry name" value="GroES-like_sf"/>
</dbReference>
<dbReference type="Gene3D" id="3.10.129.110">
    <property type="entry name" value="Polyketide synthase dehydratase"/>
    <property type="match status" value="1"/>
</dbReference>
<dbReference type="PROSITE" id="PS52004">
    <property type="entry name" value="KS3_2"/>
    <property type="match status" value="1"/>
</dbReference>
<dbReference type="Gene3D" id="3.90.180.10">
    <property type="entry name" value="Medium-chain alcohol dehydrogenases, catalytic domain"/>
    <property type="match status" value="1"/>
</dbReference>
<dbReference type="Gene3D" id="3.40.366.10">
    <property type="entry name" value="Malonyl-Coenzyme A Acyl Carrier Protein, domain 2"/>
    <property type="match status" value="1"/>
</dbReference>
<reference evidence="14 15" key="1">
    <citation type="submission" date="2020-02" db="EMBL/GenBank/DDBJ databases">
        <title>Streptomyces malaysiensis DSM14702 (JHCC583434, PFL_A843) Genome sequencing and assembly.</title>
        <authorList>
            <person name="Samborskyy M."/>
        </authorList>
    </citation>
    <scope>NUCLEOTIDE SEQUENCE [LARGE SCALE GENOMIC DNA]</scope>
    <source>
        <strain evidence="14 15">DSM 14702</strain>
    </source>
</reference>
<dbReference type="Proteomes" id="UP000536624">
    <property type="component" value="Unassembled WGS sequence"/>
</dbReference>
<dbReference type="PANTHER" id="PTHR43775">
    <property type="entry name" value="FATTY ACID SYNTHASE"/>
    <property type="match status" value="1"/>
</dbReference>
<comment type="pathway">
    <text evidence="1">Antibiotic biosynthesis.</text>
</comment>
<dbReference type="InterPro" id="IPR001227">
    <property type="entry name" value="Ac_transferase_dom_sf"/>
</dbReference>
<feature type="active site" description="Proton donor; for dehydratase activity" evidence="9">
    <location>
        <position position="1279"/>
    </location>
</feature>
<dbReference type="RefSeq" id="WP_167505028.1">
    <property type="nucleotide sequence ID" value="NZ_JAALLH010000002.1"/>
</dbReference>
<dbReference type="SMART" id="SM00823">
    <property type="entry name" value="PKS_PP"/>
    <property type="match status" value="1"/>
</dbReference>
<dbReference type="Pfam" id="PF02801">
    <property type="entry name" value="Ketoacyl-synt_C"/>
    <property type="match status" value="1"/>
</dbReference>
<dbReference type="SUPFAM" id="SSF47336">
    <property type="entry name" value="ACP-like"/>
    <property type="match status" value="1"/>
</dbReference>
<evidence type="ECO:0000313" key="14">
    <source>
        <dbReference type="EMBL" id="NIY70000.1"/>
    </source>
</evidence>
<dbReference type="SMART" id="SM00822">
    <property type="entry name" value="PKS_KR"/>
    <property type="match status" value="1"/>
</dbReference>
<dbReference type="Pfam" id="PF00109">
    <property type="entry name" value="ketoacyl-synt"/>
    <property type="match status" value="1"/>
</dbReference>
<feature type="region of interest" description="C-terminal hotdog fold" evidence="9">
    <location>
        <begin position="1192"/>
        <end position="1362"/>
    </location>
</feature>
<evidence type="ECO:0000256" key="9">
    <source>
        <dbReference type="PROSITE-ProRule" id="PRU01363"/>
    </source>
</evidence>
<dbReference type="Pfam" id="PF00550">
    <property type="entry name" value="PP-binding"/>
    <property type="match status" value="1"/>
</dbReference>
<dbReference type="Pfam" id="PF14765">
    <property type="entry name" value="PS-DH"/>
    <property type="match status" value="1"/>
</dbReference>
<feature type="region of interest" description="Disordered" evidence="10">
    <location>
        <begin position="573"/>
        <end position="629"/>
    </location>
</feature>
<feature type="domain" description="Carrier" evidence="11">
    <location>
        <begin position="2650"/>
        <end position="2728"/>
    </location>
</feature>
<dbReference type="SMART" id="SM00826">
    <property type="entry name" value="PKS_DH"/>
    <property type="match status" value="1"/>
</dbReference>
<sequence length="2769" mass="290739">MRQDEAEPIAVVGAACRLPGGIRDLDGLWEALDQGRDLVGEVPADRFDARLFTDPAVPRRGKSYTAAGGFLDDVAGFDAAYFGISPKEAAHMDPQHRLLLEMTAEALDDAAVDPATLAGSDTAVFVGISDASYGALQMSSLRTVGAYTMSGAASSIAANRVSHAFDLRGPSMAIDTACSSSLVALDRACRTLWEGGGRAAVCGGVNVLLSPFHYVGFSQASMLSQRGRCASFSARADGFVRAEGGGVVLLKRLSDALADGDRIHGLVLGTGGNSDGRTMGLALPSSEAQERLLREVYDRARVHPDELVYFEAHGTGTPVGDPLEALAIGRALGVRRISGALPIGSVKTNLGHLEPASGMAGLFKALLVLRHRTAPASLHADPPHPDIDFEGLGLRLTTRSTALAPVEADGRAVAGVNSFGFGGANAHAIVADAPPMPDGPRPPREPVPVLISARTAKALRQAAETMAAHLDQTSPADFYDLAHTSCLRRGRHDHRAVVWATIPTEAARALRALAAPEPDPERLDGGDPAREPVGLSEESAASGGQLVALDGELAAATGQPLTPAVELAAATGEPDAPAVERPTPAGASATPVGESTAPGGASAVAAGKSGASAGAPTAPVGESAEPTVEPTTPAVVEPVALPRESAVPAVEAAVPVGDPVVPAAKATVPNAKATVSGAVSLAADSGRVAFVFCGNGSQWVGMGADLFAADDVFRRAVHDVDVELAPRLGWSVGEALAAHVGKADLDATEVAQPLLFAVQLGITAVLRDRGIEPAMVVGHSVGEVAAAHVCGALSLPDAARVIAERGRVQGGTAGSGRMAAVGLSAERAAKALAGYGEKLEIAGVNSAEDVTVAGDAEALDLLGAELAAEGVFFRDLGLDYAFHSRHMDPVEDELLACLTDVTPSPVRVPFYSTVTGFRARGTDLDAAYWWRNVRHPVLFADAVRRALADGAGILLEIGPHPVLRAYLRRVAARRGKTGSGAGTGTVVLPTLRRGADGPAALGAAAAAALAAGAAVDYTAHFPVPGRVTRLPAYPWQYERHWSGTPLSWANSSGDGVIVHPLLGERMPTAVPSWEGAIEPVLVPWLADHRLGGSVVMPATGYAEALLAAGRAVYGRPVEVAYLDISASLVVPWPDASAVRLRVGLEPDTTLATVTSTDERGPEPRAHARARVRPLLRPRPEPVDPERLRALCDRRVSGEEHYAGCAEVGLGYGPAFQMLEEVRLGEMRLGEMRLGEVRVGEVRLGDVRPDEAHPGERISVATYRHEAPGASYTVHPALLDGALQAGVALLHDRLRERGAYLPASIGSVRVWSTPSPTGIMWVTERDSTGSEVCWDITVADADGTVTARLEECRLRLFPIARTAPVTLHHTVPRAAPRAHLPAAPSPLPPPADILRDAAPRLDAVCERWREARYDLTSRHDEELTARSAAAALAGLLPDPAAPFTVEDLVAAGMEERHRPLIALLVPLLLRRGLLTEVPGGRCRLTPGARDTPPPVREALAQAPGDVHRIALTAHLTRHLEEVLRGRVSALRLLTAEPAAHLLEQYYDTAPVSRFHNRLAQALLRAQLFHWPADRALRVLEIGAGTGGMTGALLPLLPADRTRYRYTDVSPAYLPRARNRFGGYDFVEYGTFDLDRDPAEQGYREQGFDLVVAANALHTAKDLERALGRVASLLAPGGHLLAFECHDPETLLPVFGALDSFHHRTDTALRPESPLLTREQWPALLRRCGFTSCARTGDTEPPGRDHASVFLAAAGGTPAAAPPPPAPSAAYVVCGDTAEDPLPRAVAEALTAYGAGHSAVTDARTDAAAWTRALTGAGTGETAVVLVLGGAEPTDAEEAVARATHAGQTLRAVAEAHRSLGSPAAVRLWLVTRPHGAEATPGPITHPTDAAAWGVARCLANEEPDLRGRRLSLCRSDDPAADAARLVRELLDTDAENATDATDVAEAVGTPGAAYGTTADEDEIVLTPHDRFVLRERALPPAVPLADGAAPPPYTLRVRQPGLSYRLAWEEIPPPVAGPGEVVVEVRAAALNYRDIMQTVGLLPTEALNGSPREENLGLEYAGVVTARGPGVDRFAPGDRVVGVGTGALSSQVVGPVGNLWPIPAGITFAEAAGMPVAYCTVHYGLVYTARMRAGETVLVHGAAGGVGLAALQYARAYGATVIATAGSGPKRDLLRALGVEHVLDSRSLDFTVQVMDLTGGRGVDIVLNSLSGQALARGLEVLRPGGRFIELGKRDFYEDRTLPLRPFGSHISFHGVDLTTVLRDPRLRGDLLEDVGRMLNGGHVAQTGPDFHPLPHTAYPAARVADAFLLMRHSRHIGKVVVTFDPLDEPCAIEPASAFASPPARRGGAAIVAARGPAAARTTPTAPRAPRLDPDASYLVTGGTSGFGAATAQWLAGLGARHLALVSRSGADGPDAAAVRDALAPEGARVTAYAADVADAEAMRRVLEEIEESGHPLRGVVHAAMALDDAPLAELTAERMSAVLRPKIGGARVLDTLTRGLPLDFFLSYSSTTAMVGNFKQSAYTAGNLYLEGLARLRRRYGEPALTLAWGAIGEIGYAARNDLLDSLHGLGIEPLAPHTALDYGRRLLGGDRPDAPGVVGVSRTDWSRAAVLLPLLRAPRLGELVPPQVGDGETTREELLRRLSLMDEEAALDHLVDQLTRLLAEVLHMDHEDLDPHRRLDSYGMDSLMAAQVLVSLNQRYELDIPPMELLRSNGTIAEFARIVQLRLGLHVTETAPVAPPVPHQAGPHQAVPHQAVPDRPVTAGGGAS</sequence>
<dbReference type="GO" id="GO:0004315">
    <property type="term" value="F:3-oxoacyl-[acyl-carrier-protein] synthase activity"/>
    <property type="evidence" value="ECO:0007669"/>
    <property type="project" value="InterPro"/>
</dbReference>
<dbReference type="Gene3D" id="3.40.50.11460">
    <property type="match status" value="1"/>
</dbReference>
<dbReference type="FunFam" id="3.40.366.10:FF:000002">
    <property type="entry name" value="Probable polyketide synthase 2"/>
    <property type="match status" value="1"/>
</dbReference>
<keyword evidence="6" id="KW-0045">Antibiotic biosynthesis</keyword>
<keyword evidence="3" id="KW-0597">Phosphoprotein</keyword>
<dbReference type="InterPro" id="IPR018201">
    <property type="entry name" value="Ketoacyl_synth_AS"/>
</dbReference>
<dbReference type="GO" id="GO:0004312">
    <property type="term" value="F:fatty acid synthase activity"/>
    <property type="evidence" value="ECO:0007669"/>
    <property type="project" value="TreeGrafter"/>
</dbReference>
<dbReference type="CDD" id="cd05195">
    <property type="entry name" value="enoyl_red"/>
    <property type="match status" value="1"/>
</dbReference>
<feature type="region of interest" description="Disordered" evidence="10">
    <location>
        <begin position="2739"/>
        <end position="2769"/>
    </location>
</feature>
<dbReference type="InterPro" id="IPR014031">
    <property type="entry name" value="Ketoacyl_synth_C"/>
</dbReference>
<dbReference type="SUPFAM" id="SSF50129">
    <property type="entry name" value="GroES-like"/>
    <property type="match status" value="1"/>
</dbReference>
<dbReference type="Gene3D" id="3.40.50.150">
    <property type="entry name" value="Vaccinia Virus protein VP39"/>
    <property type="match status" value="1"/>
</dbReference>
<dbReference type="PROSITE" id="PS52019">
    <property type="entry name" value="PKS_MFAS_DH"/>
    <property type="match status" value="1"/>
</dbReference>
<dbReference type="InterPro" id="IPR020843">
    <property type="entry name" value="ER"/>
</dbReference>
<evidence type="ECO:0000256" key="1">
    <source>
        <dbReference type="ARBA" id="ARBA00004792"/>
    </source>
</evidence>
<dbReference type="InterPro" id="IPR049552">
    <property type="entry name" value="PKS_DH_N"/>
</dbReference>
<dbReference type="Pfam" id="PF00698">
    <property type="entry name" value="Acyl_transf_1"/>
    <property type="match status" value="1"/>
</dbReference>
<dbReference type="InterPro" id="IPR014030">
    <property type="entry name" value="Ketoacyl_synth_N"/>
</dbReference>
<dbReference type="SUPFAM" id="SSF52151">
    <property type="entry name" value="FabD/lysophospholipase-like"/>
    <property type="match status" value="1"/>
</dbReference>
<dbReference type="EMBL" id="JAALLH010000002">
    <property type="protein sequence ID" value="NIY70000.1"/>
    <property type="molecule type" value="Genomic_DNA"/>
</dbReference>
<dbReference type="InterPro" id="IPR049551">
    <property type="entry name" value="PKS_DH_C"/>
</dbReference>
<dbReference type="GO" id="GO:0008270">
    <property type="term" value="F:zinc ion binding"/>
    <property type="evidence" value="ECO:0007669"/>
    <property type="project" value="InterPro"/>
</dbReference>
<dbReference type="InterPro" id="IPR036736">
    <property type="entry name" value="ACP-like_sf"/>
</dbReference>
<keyword evidence="5" id="KW-0521">NADP</keyword>
<comment type="caution">
    <text evidence="14">The sequence shown here is derived from an EMBL/GenBank/DDBJ whole genome shotgun (WGS) entry which is preliminary data.</text>
</comment>
<dbReference type="PROSITE" id="PS01162">
    <property type="entry name" value="QOR_ZETA_CRYSTAL"/>
    <property type="match status" value="1"/>
</dbReference>
<feature type="compositionally biased region" description="Basic and acidic residues" evidence="10">
    <location>
        <begin position="519"/>
        <end position="530"/>
    </location>
</feature>
<feature type="domain" description="Ketosynthase family 3 (KS3)" evidence="12">
    <location>
        <begin position="6"/>
        <end position="432"/>
    </location>
</feature>
<dbReference type="Pfam" id="PF08659">
    <property type="entry name" value="KR"/>
    <property type="match status" value="1"/>
</dbReference>
<dbReference type="FunFam" id="3.40.50.720:FF:000209">
    <property type="entry name" value="Polyketide synthase Pks12"/>
    <property type="match status" value="1"/>
</dbReference>
<evidence type="ECO:0000313" key="15">
    <source>
        <dbReference type="Proteomes" id="UP000536624"/>
    </source>
</evidence>
<evidence type="ECO:0000256" key="3">
    <source>
        <dbReference type="ARBA" id="ARBA00022553"/>
    </source>
</evidence>
<feature type="region of interest" description="Disordered" evidence="10">
    <location>
        <begin position="514"/>
        <end position="542"/>
    </location>
</feature>
<gene>
    <name evidence="14" type="ORF">SMALB_8131</name>
</gene>
<name>A0A7X5XCQ5_STRMQ</name>
<dbReference type="SMART" id="SM01294">
    <property type="entry name" value="PKS_PP_betabranch"/>
    <property type="match status" value="1"/>
</dbReference>
<dbReference type="InterPro" id="IPR013149">
    <property type="entry name" value="ADH-like_C"/>
</dbReference>